<accession>A0ACB9S7C0</accession>
<proteinExistence type="predicted"/>
<dbReference type="EMBL" id="CM042881">
    <property type="protein sequence ID" value="KAI4386795.1"/>
    <property type="molecule type" value="Genomic_DNA"/>
</dbReference>
<evidence type="ECO:0000313" key="2">
    <source>
        <dbReference type="Proteomes" id="UP001057402"/>
    </source>
</evidence>
<dbReference type="Proteomes" id="UP001057402">
    <property type="component" value="Chromosome 2"/>
</dbReference>
<sequence length="162" mass="18575">MLQQGGRRRCEGTAMGVIALDLRPGQGIGPFSLGMPICEAFVQIEQQPNIYDVVHVKYLDEDPLKLDIVISFPDHGFHIRFDPWSQRLRLIEVFDVKRLQLRCSNLLIGYTSYFLAFPILERQVPITVSLGTFMLLWPIISCHLCSCMCIIWANLPWNIRLG</sequence>
<evidence type="ECO:0000313" key="1">
    <source>
        <dbReference type="EMBL" id="KAI4386795.1"/>
    </source>
</evidence>
<comment type="caution">
    <text evidence="1">The sequence shown here is derived from an EMBL/GenBank/DDBJ whole genome shotgun (WGS) entry which is preliminary data.</text>
</comment>
<reference evidence="2" key="1">
    <citation type="journal article" date="2023" name="Front. Plant Sci.">
        <title>Chromosomal-level genome assembly of Melastoma candidum provides insights into trichome evolution.</title>
        <authorList>
            <person name="Zhong Y."/>
            <person name="Wu W."/>
            <person name="Sun C."/>
            <person name="Zou P."/>
            <person name="Liu Y."/>
            <person name="Dai S."/>
            <person name="Zhou R."/>
        </authorList>
    </citation>
    <scope>NUCLEOTIDE SEQUENCE [LARGE SCALE GENOMIC DNA]</scope>
</reference>
<name>A0ACB9S7C0_9MYRT</name>
<gene>
    <name evidence="1" type="ORF">MLD38_004697</name>
</gene>
<keyword evidence="2" id="KW-1185">Reference proteome</keyword>
<organism evidence="1 2">
    <name type="scientific">Melastoma candidum</name>
    <dbReference type="NCBI Taxonomy" id="119954"/>
    <lineage>
        <taxon>Eukaryota</taxon>
        <taxon>Viridiplantae</taxon>
        <taxon>Streptophyta</taxon>
        <taxon>Embryophyta</taxon>
        <taxon>Tracheophyta</taxon>
        <taxon>Spermatophyta</taxon>
        <taxon>Magnoliopsida</taxon>
        <taxon>eudicotyledons</taxon>
        <taxon>Gunneridae</taxon>
        <taxon>Pentapetalae</taxon>
        <taxon>rosids</taxon>
        <taxon>malvids</taxon>
        <taxon>Myrtales</taxon>
        <taxon>Melastomataceae</taxon>
        <taxon>Melastomatoideae</taxon>
        <taxon>Melastomateae</taxon>
        <taxon>Melastoma</taxon>
    </lineage>
</organism>
<protein>
    <submittedName>
        <fullName evidence="1">Uncharacterized protein</fullName>
    </submittedName>
</protein>